<reference evidence="3" key="1">
    <citation type="submission" date="2019-02" db="EMBL/GenBank/DDBJ databases">
        <authorList>
            <person name="Li S.-H."/>
        </authorList>
    </citation>
    <scope>NUCLEOTIDE SEQUENCE</scope>
    <source>
        <strain evidence="3">IMCC14734</strain>
    </source>
</reference>
<feature type="domain" description="Alpha/beta hydrolase fold-3" evidence="2">
    <location>
        <begin position="80"/>
        <end position="290"/>
    </location>
</feature>
<proteinExistence type="predicted"/>
<name>A0ABT3TIS0_9GAMM</name>
<protein>
    <submittedName>
        <fullName evidence="3">Alpha/beta hydrolase</fullName>
    </submittedName>
</protein>
<evidence type="ECO:0000313" key="3">
    <source>
        <dbReference type="EMBL" id="MCX2982226.1"/>
    </source>
</evidence>
<dbReference type="PANTHER" id="PTHR48081:SF8">
    <property type="entry name" value="ALPHA_BETA HYDROLASE FOLD-3 DOMAIN-CONTAINING PROTEIN-RELATED"/>
    <property type="match status" value="1"/>
</dbReference>
<dbReference type="EMBL" id="SHNN01000003">
    <property type="protein sequence ID" value="MCX2982226.1"/>
    <property type="molecule type" value="Genomic_DNA"/>
</dbReference>
<dbReference type="PANTHER" id="PTHR48081">
    <property type="entry name" value="AB HYDROLASE SUPERFAMILY PROTEIN C4A8.06C"/>
    <property type="match status" value="1"/>
</dbReference>
<comment type="caution">
    <text evidence="3">The sequence shown here is derived from an EMBL/GenBank/DDBJ whole genome shotgun (WGS) entry which is preliminary data.</text>
</comment>
<dbReference type="Pfam" id="PF07859">
    <property type="entry name" value="Abhydrolase_3"/>
    <property type="match status" value="1"/>
</dbReference>
<keyword evidence="1 3" id="KW-0378">Hydrolase</keyword>
<sequence>MSYPIDTELTAILEYIPASDFSDPVATRKNMKDMMQLFGNDTDESGINITDTTIPGMSGAPDIPLRIYRPEESDAITAGLLYIHGGGFAVGDLDSEHSGVVSMCRSLGIVIVSVDYRLAPEDPYPAGLEDCYTALQWVHQQATTLGIDATRIGVRGGSAGGGLAAALALLTRDRSGPSLCFQFLGIPELDDRLSTVSMIEFTDTPLWHRGNAILSWQYYLGDKYQPGAEGVPYTAAPARADIEDLRGLPPAYVSTMEFDPLRDEGIQYALKLLQAGVATELHSFPGTYHGSEMVLEAAVTKRGNGEGLEALRRGLGL</sequence>
<accession>A0ABT3TIS0</accession>
<evidence type="ECO:0000256" key="1">
    <source>
        <dbReference type="ARBA" id="ARBA00022801"/>
    </source>
</evidence>
<dbReference type="InterPro" id="IPR050300">
    <property type="entry name" value="GDXG_lipolytic_enzyme"/>
</dbReference>
<dbReference type="Gene3D" id="3.40.50.1820">
    <property type="entry name" value="alpha/beta hydrolase"/>
    <property type="match status" value="1"/>
</dbReference>
<dbReference type="Proteomes" id="UP001143362">
    <property type="component" value="Unassembled WGS sequence"/>
</dbReference>
<keyword evidence="4" id="KW-1185">Reference proteome</keyword>
<dbReference type="RefSeq" id="WP_279246251.1">
    <property type="nucleotide sequence ID" value="NZ_SHNN01000003.1"/>
</dbReference>
<dbReference type="InterPro" id="IPR029058">
    <property type="entry name" value="AB_hydrolase_fold"/>
</dbReference>
<organism evidence="3 4">
    <name type="scientific">Candidatus Litorirhabdus singularis</name>
    <dbReference type="NCBI Taxonomy" id="2518993"/>
    <lineage>
        <taxon>Bacteria</taxon>
        <taxon>Pseudomonadati</taxon>
        <taxon>Pseudomonadota</taxon>
        <taxon>Gammaproteobacteria</taxon>
        <taxon>Cellvibrionales</taxon>
        <taxon>Halieaceae</taxon>
        <taxon>Candidatus Litorirhabdus</taxon>
    </lineage>
</organism>
<evidence type="ECO:0000259" key="2">
    <source>
        <dbReference type="Pfam" id="PF07859"/>
    </source>
</evidence>
<dbReference type="SUPFAM" id="SSF53474">
    <property type="entry name" value="alpha/beta-Hydrolases"/>
    <property type="match status" value="1"/>
</dbReference>
<gene>
    <name evidence="3" type="ORF">EYC98_15295</name>
</gene>
<evidence type="ECO:0000313" key="4">
    <source>
        <dbReference type="Proteomes" id="UP001143362"/>
    </source>
</evidence>
<dbReference type="GO" id="GO:0016787">
    <property type="term" value="F:hydrolase activity"/>
    <property type="evidence" value="ECO:0007669"/>
    <property type="project" value="UniProtKB-KW"/>
</dbReference>
<dbReference type="InterPro" id="IPR013094">
    <property type="entry name" value="AB_hydrolase_3"/>
</dbReference>